<dbReference type="PROSITE" id="PS50173">
    <property type="entry name" value="UMUC"/>
    <property type="match status" value="1"/>
</dbReference>
<dbReference type="PANTHER" id="PTHR11076:SF33">
    <property type="entry name" value="DNA POLYMERASE KAPPA"/>
    <property type="match status" value="1"/>
</dbReference>
<keyword evidence="2 5" id="KW-0548">Nucleotidyltransferase</keyword>
<keyword evidence="2 5" id="KW-0808">Transferase</keyword>
<gene>
    <name evidence="2 5" type="primary">dinB</name>
    <name evidence="5" type="ORF">GT747_01785</name>
    <name evidence="6" type="ORF">SAMN05444424_0893</name>
</gene>
<keyword evidence="2" id="KW-0227">DNA damage</keyword>
<dbReference type="InterPro" id="IPR036775">
    <property type="entry name" value="DNA_pol_Y-fam_lit_finger_sf"/>
</dbReference>
<dbReference type="SUPFAM" id="SSF100879">
    <property type="entry name" value="Lesion bypass DNA polymerase (Y-family), little finger domain"/>
    <property type="match status" value="1"/>
</dbReference>
<feature type="binding site" evidence="2">
    <location>
        <position position="10"/>
    </location>
    <ligand>
        <name>Mg(2+)</name>
        <dbReference type="ChEBI" id="CHEBI:18420"/>
    </ligand>
</feature>
<dbReference type="InterPro" id="IPR001126">
    <property type="entry name" value="UmuC"/>
</dbReference>
<dbReference type="NCBIfam" id="NF002677">
    <property type="entry name" value="PRK02406.1"/>
    <property type="match status" value="1"/>
</dbReference>
<evidence type="ECO:0000256" key="1">
    <source>
        <dbReference type="ARBA" id="ARBA00010945"/>
    </source>
</evidence>
<keyword evidence="2" id="KW-0238">DNA-binding</keyword>
<keyword evidence="2" id="KW-0460">Magnesium</keyword>
<reference evidence="7" key="1">
    <citation type="submission" date="2016-11" db="EMBL/GenBank/DDBJ databases">
        <authorList>
            <person name="Jaros S."/>
            <person name="Januszkiewicz K."/>
            <person name="Wedrychowicz H."/>
        </authorList>
    </citation>
    <scope>NUCLEOTIDE SEQUENCE [LARGE SCALE GENOMIC DNA]</scope>
    <source>
        <strain evidence="7">DSM 4029</strain>
    </source>
</reference>
<dbReference type="Gene3D" id="3.40.1170.60">
    <property type="match status" value="1"/>
</dbReference>
<dbReference type="GO" id="GO:0006281">
    <property type="term" value="P:DNA repair"/>
    <property type="evidence" value="ECO:0007669"/>
    <property type="project" value="UniProtKB-UniRule"/>
</dbReference>
<dbReference type="GO" id="GO:0009432">
    <property type="term" value="P:SOS response"/>
    <property type="evidence" value="ECO:0007669"/>
    <property type="project" value="TreeGrafter"/>
</dbReference>
<dbReference type="GO" id="GO:0000287">
    <property type="term" value="F:magnesium ion binding"/>
    <property type="evidence" value="ECO:0007669"/>
    <property type="project" value="UniProtKB-UniRule"/>
</dbReference>
<organism evidence="6 7">
    <name type="scientific">Bittarella massiliensis</name>
    <name type="common">ex Durand et al. 2017</name>
    <dbReference type="NCBI Taxonomy" id="1720313"/>
    <lineage>
        <taxon>Bacteria</taxon>
        <taxon>Bacillati</taxon>
        <taxon>Bacillota</taxon>
        <taxon>Clostridia</taxon>
        <taxon>Eubacteriales</taxon>
        <taxon>Oscillospiraceae</taxon>
        <taxon>Bittarella (ex Durand et al. 2017)</taxon>
    </lineage>
</organism>
<keyword evidence="2" id="KW-0234">DNA repair</keyword>
<dbReference type="Proteomes" id="UP000474718">
    <property type="component" value="Unassembled WGS sequence"/>
</dbReference>
<dbReference type="PANTHER" id="PTHR11076">
    <property type="entry name" value="DNA REPAIR POLYMERASE UMUC / TRANSFERASE FAMILY MEMBER"/>
    <property type="match status" value="1"/>
</dbReference>
<dbReference type="GO" id="GO:0003887">
    <property type="term" value="F:DNA-directed DNA polymerase activity"/>
    <property type="evidence" value="ECO:0007669"/>
    <property type="project" value="UniProtKB-UniRule"/>
</dbReference>
<proteinExistence type="inferred from homology"/>
<dbReference type="Gene3D" id="3.30.1490.100">
    <property type="entry name" value="DNA polymerase, Y-family, little finger domain"/>
    <property type="match status" value="1"/>
</dbReference>
<feature type="domain" description="UmuC" evidence="4">
    <location>
        <begin position="6"/>
        <end position="188"/>
    </location>
</feature>
<dbReference type="Proteomes" id="UP000184089">
    <property type="component" value="Unassembled WGS sequence"/>
</dbReference>
<dbReference type="InterPro" id="IPR050116">
    <property type="entry name" value="DNA_polymerase-Y"/>
</dbReference>
<dbReference type="HAMAP" id="MF_01113">
    <property type="entry name" value="DNApol_IV"/>
    <property type="match status" value="1"/>
</dbReference>
<dbReference type="EMBL" id="FQVY01000001">
    <property type="protein sequence ID" value="SHF84445.1"/>
    <property type="molecule type" value="Genomic_DNA"/>
</dbReference>
<reference evidence="6" key="2">
    <citation type="submission" date="2016-11" db="EMBL/GenBank/DDBJ databases">
        <authorList>
            <person name="Varghese N."/>
            <person name="Submissions S."/>
        </authorList>
    </citation>
    <scope>NUCLEOTIDE SEQUENCE</scope>
    <source>
        <strain evidence="6">DSM 4029</strain>
    </source>
</reference>
<feature type="site" description="Substrate discrimination" evidence="2">
    <location>
        <position position="15"/>
    </location>
</feature>
<dbReference type="AlphaFoldDB" id="A0AAQ1RVI7"/>
<comment type="subcellular location">
    <subcellularLocation>
        <location evidence="2">Cytoplasm</location>
    </subcellularLocation>
</comment>
<comment type="catalytic activity">
    <reaction evidence="2">
        <text>DNA(n) + a 2'-deoxyribonucleoside 5'-triphosphate = DNA(n+1) + diphosphate</text>
        <dbReference type="Rhea" id="RHEA:22508"/>
        <dbReference type="Rhea" id="RHEA-COMP:17339"/>
        <dbReference type="Rhea" id="RHEA-COMP:17340"/>
        <dbReference type="ChEBI" id="CHEBI:33019"/>
        <dbReference type="ChEBI" id="CHEBI:61560"/>
        <dbReference type="ChEBI" id="CHEBI:173112"/>
        <dbReference type="EC" id="2.7.7.7"/>
    </reaction>
</comment>
<keyword evidence="8" id="KW-1185">Reference proteome</keyword>
<keyword evidence="2" id="KW-0479">Metal-binding</keyword>
<feature type="binding site" evidence="2">
    <location>
        <position position="106"/>
    </location>
    <ligand>
        <name>Mg(2+)</name>
        <dbReference type="ChEBI" id="CHEBI:18420"/>
    </ligand>
</feature>
<dbReference type="EMBL" id="WWVX01000001">
    <property type="protein sequence ID" value="MZL68508.1"/>
    <property type="molecule type" value="Genomic_DNA"/>
</dbReference>
<dbReference type="CDD" id="cd03586">
    <property type="entry name" value="PolY_Pol_IV_kappa"/>
    <property type="match status" value="1"/>
</dbReference>
<keyword evidence="2" id="KW-0239">DNA-directed DNA polymerase</keyword>
<dbReference type="GO" id="GO:0042276">
    <property type="term" value="P:error-prone translesion synthesis"/>
    <property type="evidence" value="ECO:0007669"/>
    <property type="project" value="TreeGrafter"/>
</dbReference>
<dbReference type="GO" id="GO:0003684">
    <property type="term" value="F:damaged DNA binding"/>
    <property type="evidence" value="ECO:0007669"/>
    <property type="project" value="InterPro"/>
</dbReference>
<dbReference type="SUPFAM" id="SSF56672">
    <property type="entry name" value="DNA/RNA polymerases"/>
    <property type="match status" value="1"/>
</dbReference>
<protein>
    <recommendedName>
        <fullName evidence="2">DNA polymerase IV</fullName>
        <shortName evidence="2">Pol IV</shortName>
        <ecNumber evidence="2">2.7.7.7</ecNumber>
    </recommendedName>
</protein>
<evidence type="ECO:0000256" key="3">
    <source>
        <dbReference type="SAM" id="MobiDB-lite"/>
    </source>
</evidence>
<dbReference type="InterPro" id="IPR017961">
    <property type="entry name" value="DNA_pol_Y-fam_little_finger"/>
</dbReference>
<dbReference type="Gene3D" id="1.10.150.20">
    <property type="entry name" value="5' to 3' exonuclease, C-terminal subdomain"/>
    <property type="match status" value="1"/>
</dbReference>
<evidence type="ECO:0000313" key="8">
    <source>
        <dbReference type="Proteomes" id="UP000474718"/>
    </source>
</evidence>
<evidence type="ECO:0000313" key="7">
    <source>
        <dbReference type="Proteomes" id="UP000184089"/>
    </source>
</evidence>
<dbReference type="Gene3D" id="3.30.70.270">
    <property type="match status" value="1"/>
</dbReference>
<comment type="subunit">
    <text evidence="2">Monomer.</text>
</comment>
<dbReference type="InterPro" id="IPR043502">
    <property type="entry name" value="DNA/RNA_pol_sf"/>
</dbReference>
<comment type="caution">
    <text evidence="6">The sequence shown here is derived from an EMBL/GenBank/DDBJ whole genome shotgun (WGS) entry which is preliminary data.</text>
</comment>
<name>A0AAQ1RVI7_9FIRM</name>
<evidence type="ECO:0000259" key="4">
    <source>
        <dbReference type="PROSITE" id="PS50173"/>
    </source>
</evidence>
<dbReference type="InterPro" id="IPR043128">
    <property type="entry name" value="Rev_trsase/Diguanyl_cyclase"/>
</dbReference>
<feature type="region of interest" description="Disordered" evidence="3">
    <location>
        <begin position="405"/>
        <end position="425"/>
    </location>
</feature>
<dbReference type="EC" id="2.7.7.7" evidence="2"/>
<keyword evidence="2" id="KW-0963">Cytoplasm</keyword>
<comment type="similarity">
    <text evidence="1 2">Belongs to the DNA polymerase type-Y family.</text>
</comment>
<dbReference type="Pfam" id="PF00817">
    <property type="entry name" value="IMS"/>
    <property type="match status" value="1"/>
</dbReference>
<dbReference type="Pfam" id="PF11799">
    <property type="entry name" value="IMS_C"/>
    <property type="match status" value="1"/>
</dbReference>
<evidence type="ECO:0000313" key="6">
    <source>
        <dbReference type="EMBL" id="SHF84445.1"/>
    </source>
</evidence>
<keyword evidence="2" id="KW-0515">Mutator protein</keyword>
<dbReference type="GO" id="GO:0006261">
    <property type="term" value="P:DNA-templated DNA replication"/>
    <property type="evidence" value="ECO:0007669"/>
    <property type="project" value="UniProtKB-UniRule"/>
</dbReference>
<dbReference type="RefSeq" id="WP_021658521.1">
    <property type="nucleotide sequence ID" value="NZ_FQVY01000001.1"/>
</dbReference>
<sequence length="425" mass="47088">MDDRVILHCDCNGFYASVECALNPAYRSVPMAVCGDPESRHGVILAKNELAKAFGVQTAETVWQARRKCPELVLAPAHHKKYREFSEAVNAIYCQYTDLVEPFSIDESWLDVTGSRTLFGSGVQIANELRRRVKKETDLTISVGVSFNKIFAKLGSDYKKPDATTLITRENYRQILWPLSVGSMIYVGKVAAEKLSRAGIDTIGQLAQADEALIERLLGKAGMAVQLYARGEDEEPVRPAGAEREVKSVGNGITFRRNLEGEEDVRAGLLMLCDTVAARLRRYGLCCQTVQVQIKSPQFKVISRQRQLERGTDLSRELFAASMELVRQNWDLRAPIRMLTVTAAGLGGKDSGEQLSLFADQAVLAQREKQRQLETAMDRVRSKYGERALSFASLLKTDIVSKSQGEKLRVEGSEGPDSPAGPPEQ</sequence>
<accession>A0AAQ1RVI7</accession>
<feature type="active site" evidence="2">
    <location>
        <position position="107"/>
    </location>
</feature>
<reference evidence="5 8" key="3">
    <citation type="journal article" date="2019" name="Nat. Med.">
        <title>A library of human gut bacterial isolates paired with longitudinal multiomics data enables mechanistic microbiome research.</title>
        <authorList>
            <person name="Poyet M."/>
            <person name="Groussin M."/>
            <person name="Gibbons S.M."/>
            <person name="Avila-Pacheco J."/>
            <person name="Jiang X."/>
            <person name="Kearney S.M."/>
            <person name="Perrotta A.R."/>
            <person name="Berdy B."/>
            <person name="Zhao S."/>
            <person name="Lieberman T.D."/>
            <person name="Swanson P.K."/>
            <person name="Smith M."/>
            <person name="Roesemann S."/>
            <person name="Alexander J.E."/>
            <person name="Rich S.A."/>
            <person name="Livny J."/>
            <person name="Vlamakis H."/>
            <person name="Clish C."/>
            <person name="Bullock K."/>
            <person name="Deik A."/>
            <person name="Scott J."/>
            <person name="Pierce K.A."/>
            <person name="Xavier R.J."/>
            <person name="Alm E.J."/>
        </authorList>
    </citation>
    <scope>NUCLEOTIDE SEQUENCE [LARGE SCALE GENOMIC DNA]</scope>
    <source>
        <strain evidence="5 8">BIOML-A2</strain>
    </source>
</reference>
<keyword evidence="2" id="KW-0235">DNA replication</keyword>
<comment type="function">
    <text evidence="2">Poorly processive, error-prone DNA polymerase involved in untargeted mutagenesis. Copies undamaged DNA at stalled replication forks, which arise in vivo from mismatched or misaligned primer ends. These misaligned primers can be extended by PolIV. Exhibits no 3'-5' exonuclease (proofreading) activity. May be involved in translesional synthesis, in conjunction with the beta clamp from PolIII.</text>
</comment>
<dbReference type="GO" id="GO:0005829">
    <property type="term" value="C:cytosol"/>
    <property type="evidence" value="ECO:0007669"/>
    <property type="project" value="TreeGrafter"/>
</dbReference>
<evidence type="ECO:0000256" key="2">
    <source>
        <dbReference type="HAMAP-Rule" id="MF_01113"/>
    </source>
</evidence>
<dbReference type="InterPro" id="IPR022880">
    <property type="entry name" value="DNApol_IV"/>
</dbReference>
<evidence type="ECO:0000313" key="5">
    <source>
        <dbReference type="EMBL" id="MZL68508.1"/>
    </source>
</evidence>
<comment type="cofactor">
    <cofactor evidence="2">
        <name>Mg(2+)</name>
        <dbReference type="ChEBI" id="CHEBI:18420"/>
    </cofactor>
    <text evidence="2">Binds 2 magnesium ions per subunit.</text>
</comment>